<keyword evidence="1" id="KW-0812">Transmembrane</keyword>
<keyword evidence="1" id="KW-0472">Membrane</keyword>
<gene>
    <name evidence="2" type="ORF">IMZ08_17010</name>
</gene>
<evidence type="ECO:0000256" key="1">
    <source>
        <dbReference type="SAM" id="Phobius"/>
    </source>
</evidence>
<accession>A0ABR9QMK6</accession>
<keyword evidence="3" id="KW-1185">Reference proteome</keyword>
<evidence type="ECO:0000313" key="2">
    <source>
        <dbReference type="EMBL" id="MBE4909735.1"/>
    </source>
</evidence>
<dbReference type="Proteomes" id="UP001516662">
    <property type="component" value="Unassembled WGS sequence"/>
</dbReference>
<keyword evidence="1" id="KW-1133">Transmembrane helix</keyword>
<dbReference type="EMBL" id="JADCLJ010000024">
    <property type="protein sequence ID" value="MBE4909735.1"/>
    <property type="molecule type" value="Genomic_DNA"/>
</dbReference>
<sequence length="60" mass="7101">MLLTIFTVPLSLNDELEFYYNTELLLKEYKLINFIAFSIGSAVIYFLAVNIYCLWSKQNR</sequence>
<feature type="transmembrane region" description="Helical" evidence="1">
    <location>
        <begin position="31"/>
        <end position="55"/>
    </location>
</feature>
<protein>
    <submittedName>
        <fullName evidence="2">Uncharacterized protein</fullName>
    </submittedName>
</protein>
<comment type="caution">
    <text evidence="2">The sequence shown here is derived from an EMBL/GenBank/DDBJ whole genome shotgun (WGS) entry which is preliminary data.</text>
</comment>
<name>A0ABR9QMK6_9BACI</name>
<reference evidence="2 3" key="1">
    <citation type="submission" date="2020-10" db="EMBL/GenBank/DDBJ databases">
        <title>Bacillus sp. HD4P25, an endophyte from a halophyte.</title>
        <authorList>
            <person name="Sun J.-Q."/>
        </authorList>
    </citation>
    <scope>NUCLEOTIDE SEQUENCE [LARGE SCALE GENOMIC DNA]</scope>
    <source>
        <strain evidence="2 3">YIM 93174</strain>
    </source>
</reference>
<evidence type="ECO:0000313" key="3">
    <source>
        <dbReference type="Proteomes" id="UP001516662"/>
    </source>
</evidence>
<proteinExistence type="predicted"/>
<organism evidence="2 3">
    <name type="scientific">Litchfieldia luteola</name>
    <dbReference type="NCBI Taxonomy" id="682179"/>
    <lineage>
        <taxon>Bacteria</taxon>
        <taxon>Bacillati</taxon>
        <taxon>Bacillota</taxon>
        <taxon>Bacilli</taxon>
        <taxon>Bacillales</taxon>
        <taxon>Bacillaceae</taxon>
        <taxon>Litchfieldia</taxon>
    </lineage>
</organism>